<accession>A0ABY0KAP4</accession>
<keyword evidence="3" id="KW-0808">Transferase</keyword>
<organism evidence="9 10">
    <name type="scientific">Saliniramus fredricksonii</name>
    <dbReference type="NCBI Taxonomy" id="1653334"/>
    <lineage>
        <taxon>Bacteria</taxon>
        <taxon>Pseudomonadati</taxon>
        <taxon>Pseudomonadota</taxon>
        <taxon>Alphaproteobacteria</taxon>
        <taxon>Hyphomicrobiales</taxon>
        <taxon>Salinarimonadaceae</taxon>
        <taxon>Saliniramus</taxon>
    </lineage>
</organism>
<dbReference type="RefSeq" id="WP_074445231.1">
    <property type="nucleotide sequence ID" value="NZ_FMBM01000002.1"/>
</dbReference>
<keyword evidence="6 7" id="KW-0961">Cell wall biogenesis/degradation</keyword>
<evidence type="ECO:0000256" key="3">
    <source>
        <dbReference type="ARBA" id="ARBA00022679"/>
    </source>
</evidence>
<comment type="pathway">
    <text evidence="1 7">Cell wall biogenesis; peptidoglycan biosynthesis.</text>
</comment>
<dbReference type="EMBL" id="FMBM01000002">
    <property type="protein sequence ID" value="SCC81554.1"/>
    <property type="molecule type" value="Genomic_DNA"/>
</dbReference>
<evidence type="ECO:0000256" key="6">
    <source>
        <dbReference type="ARBA" id="ARBA00023316"/>
    </source>
</evidence>
<name>A0ABY0KAP4_9HYPH</name>
<sequence>MKRRFLARIHVLPAPHNGRCGWLTAGGRVLPCAIGKGGMTRRKREGDGATPIGDFPLLALFFRPDRRPPRPHTGLPARAIRPHDGWCDDPGDPRYNQLICLPSRAGHERMWREDGLYDLVVDIGWNRMPRPLRGRGSAIFMHAARPGFPPTEGCVALALPALRRLLARIGPRTRLVIGRDVRRRRVPPALPARHRGLRGPGR</sequence>
<evidence type="ECO:0000259" key="8">
    <source>
        <dbReference type="PROSITE" id="PS52029"/>
    </source>
</evidence>
<comment type="caution">
    <text evidence="9">The sequence shown here is derived from an EMBL/GenBank/DDBJ whole genome shotgun (WGS) entry which is preliminary data.</text>
</comment>
<evidence type="ECO:0000256" key="5">
    <source>
        <dbReference type="ARBA" id="ARBA00022984"/>
    </source>
</evidence>
<evidence type="ECO:0000256" key="2">
    <source>
        <dbReference type="ARBA" id="ARBA00005992"/>
    </source>
</evidence>
<evidence type="ECO:0000313" key="10">
    <source>
        <dbReference type="Proteomes" id="UP000182800"/>
    </source>
</evidence>
<dbReference type="Pfam" id="PF03734">
    <property type="entry name" value="YkuD"/>
    <property type="match status" value="1"/>
</dbReference>
<evidence type="ECO:0000256" key="4">
    <source>
        <dbReference type="ARBA" id="ARBA00022960"/>
    </source>
</evidence>
<dbReference type="PANTHER" id="PTHR38589">
    <property type="entry name" value="BLR0621 PROTEIN"/>
    <property type="match status" value="1"/>
</dbReference>
<evidence type="ECO:0000256" key="1">
    <source>
        <dbReference type="ARBA" id="ARBA00004752"/>
    </source>
</evidence>
<feature type="domain" description="L,D-TPase catalytic" evidence="8">
    <location>
        <begin position="9"/>
        <end position="178"/>
    </location>
</feature>
<keyword evidence="10" id="KW-1185">Reference proteome</keyword>
<feature type="active site" description="Proton donor/acceptor" evidence="7">
    <location>
        <position position="142"/>
    </location>
</feature>
<dbReference type="SUPFAM" id="SSF141523">
    <property type="entry name" value="L,D-transpeptidase catalytic domain-like"/>
    <property type="match status" value="1"/>
</dbReference>
<keyword evidence="4 7" id="KW-0133">Cell shape</keyword>
<evidence type="ECO:0000256" key="7">
    <source>
        <dbReference type="PROSITE-ProRule" id="PRU01373"/>
    </source>
</evidence>
<gene>
    <name evidence="9" type="ORF">GA0071312_2499</name>
</gene>
<feature type="active site" description="Nucleophile" evidence="7">
    <location>
        <position position="154"/>
    </location>
</feature>
<dbReference type="PROSITE" id="PS52029">
    <property type="entry name" value="LD_TPASE"/>
    <property type="match status" value="1"/>
</dbReference>
<dbReference type="Proteomes" id="UP000182800">
    <property type="component" value="Unassembled WGS sequence"/>
</dbReference>
<reference evidence="9 10" key="1">
    <citation type="submission" date="2016-08" db="EMBL/GenBank/DDBJ databases">
        <authorList>
            <person name="Varghese N."/>
            <person name="Submissions Spin"/>
        </authorList>
    </citation>
    <scope>NUCLEOTIDE SEQUENCE [LARGE SCALE GENOMIC DNA]</scope>
    <source>
        <strain evidence="9 10">HL-109</strain>
    </source>
</reference>
<protein>
    <submittedName>
        <fullName evidence="9">L,D-peptidoglycan transpeptidase YkuD, ErfK/YbiS/YcfS/YnhG family</fullName>
    </submittedName>
</protein>
<dbReference type="PANTHER" id="PTHR38589:SF1">
    <property type="entry name" value="BLR0621 PROTEIN"/>
    <property type="match status" value="1"/>
</dbReference>
<keyword evidence="5 7" id="KW-0573">Peptidoglycan synthesis</keyword>
<dbReference type="InterPro" id="IPR038063">
    <property type="entry name" value="Transpep_catalytic_dom"/>
</dbReference>
<evidence type="ECO:0000313" key="9">
    <source>
        <dbReference type="EMBL" id="SCC81554.1"/>
    </source>
</evidence>
<dbReference type="InterPro" id="IPR005490">
    <property type="entry name" value="LD_TPept_cat_dom"/>
</dbReference>
<proteinExistence type="inferred from homology"/>
<comment type="similarity">
    <text evidence="2">Belongs to the YkuD family.</text>
</comment>